<organism evidence="1 2">
    <name type="scientific">Delftia deserti</name>
    <dbReference type="NCBI Taxonomy" id="1651218"/>
    <lineage>
        <taxon>Bacteria</taxon>
        <taxon>Pseudomonadati</taxon>
        <taxon>Pseudomonadota</taxon>
        <taxon>Betaproteobacteria</taxon>
        <taxon>Burkholderiales</taxon>
        <taxon>Comamonadaceae</taxon>
        <taxon>Delftia</taxon>
    </lineage>
</organism>
<accession>A0ABW5EPE6</accession>
<dbReference type="InterPro" id="IPR009045">
    <property type="entry name" value="Zn_M74/Hedgehog-like"/>
</dbReference>
<evidence type="ECO:0000313" key="2">
    <source>
        <dbReference type="Proteomes" id="UP001597287"/>
    </source>
</evidence>
<dbReference type="Gene3D" id="3.30.1380.10">
    <property type="match status" value="1"/>
</dbReference>
<evidence type="ECO:0000313" key="1">
    <source>
        <dbReference type="EMBL" id="MFD2317768.1"/>
    </source>
</evidence>
<dbReference type="RefSeq" id="WP_380110195.1">
    <property type="nucleotide sequence ID" value="NZ_JBHSIH010000001.1"/>
</dbReference>
<dbReference type="EMBL" id="JBHUIG010000003">
    <property type="protein sequence ID" value="MFD2317768.1"/>
    <property type="molecule type" value="Genomic_DNA"/>
</dbReference>
<name>A0ABW5EPE6_9BURK</name>
<dbReference type="Proteomes" id="UP001597287">
    <property type="component" value="Unassembled WGS sequence"/>
</dbReference>
<comment type="caution">
    <text evidence="1">The sequence shown here is derived from an EMBL/GenBank/DDBJ whole genome shotgun (WGS) entry which is preliminary data.</text>
</comment>
<gene>
    <name evidence="1" type="ORF">ACFSPV_03570</name>
</gene>
<sequence length="50" mass="5863">MRNDAKKAGIDLLPFSTFRDFRTQLRIWNGKFSGKNLCMTSKVFLVIRQI</sequence>
<proteinExistence type="predicted"/>
<reference evidence="2" key="1">
    <citation type="journal article" date="2019" name="Int. J. Syst. Evol. Microbiol.">
        <title>The Global Catalogue of Microorganisms (GCM) 10K type strain sequencing project: providing services to taxonomists for standard genome sequencing and annotation.</title>
        <authorList>
            <consortium name="The Broad Institute Genomics Platform"/>
            <consortium name="The Broad Institute Genome Sequencing Center for Infectious Disease"/>
            <person name="Wu L."/>
            <person name="Ma J."/>
        </authorList>
    </citation>
    <scope>NUCLEOTIDE SEQUENCE [LARGE SCALE GENOMIC DNA]</scope>
    <source>
        <strain evidence="2">CCUG 62793</strain>
    </source>
</reference>
<keyword evidence="2" id="KW-1185">Reference proteome</keyword>
<protein>
    <submittedName>
        <fullName evidence="1">Uncharacterized protein</fullName>
    </submittedName>
</protein>